<sequence length="374" mass="39987">MAQIRIGFIGLSTTGWAAIALFPSLQVPSVRSSYVVTALCTSSAASASTAAEHYGRETGRPIKAYYGDDGISQIVQDPDVDLVVVSIKAPTHRGPVLAAIEAGKDVFVEWPAGSSLEETMEFQRQAKAKGVKVMVGLQGRHSAASKVVKGVIDSGRLGKVLSSTMVGFMPRESLYWGPTVNERRAYIHQPGSGVSFAEIILGHQLDTFTHILGDFATISAITATMYPTATVVGSESTLPPTIPAAYPDHIALSGMLTSGALVSIHYRAGYPSTPGRRGFLWEIDCENGSIRVEPATENGNLMNIYDMAVYVCGERIELEGSGLLAHLAATWLEYLKEKSGQGEGAYVTIEEAVKNRGLLEAIERSARDGKSVHL</sequence>
<gene>
    <name evidence="1" type="ORF">CCMSSC00406_0007572</name>
</gene>
<comment type="caution">
    <text evidence="1">The sequence shown here is derived from an EMBL/GenBank/DDBJ whole genome shotgun (WGS) entry which is preliminary data.</text>
</comment>
<proteinExistence type="predicted"/>
<protein>
    <submittedName>
        <fullName evidence="1">Uncharacterized protein</fullName>
    </submittedName>
</protein>
<evidence type="ECO:0000313" key="1">
    <source>
        <dbReference type="EMBL" id="KAG9225715.1"/>
    </source>
</evidence>
<dbReference type="EMBL" id="WQMT02000002">
    <property type="protein sequence ID" value="KAG9225715.1"/>
    <property type="molecule type" value="Genomic_DNA"/>
</dbReference>
<name>A0ACB7J626_PLECO</name>
<dbReference type="Proteomes" id="UP000824881">
    <property type="component" value="Unassembled WGS sequence"/>
</dbReference>
<keyword evidence="2" id="KW-1185">Reference proteome</keyword>
<reference evidence="1 2" key="1">
    <citation type="journal article" date="2021" name="Appl. Environ. Microbiol.">
        <title>Genetic linkage and physical mapping for an oyster mushroom Pleurotus cornucopiae and QTL analysis for the trait cap color.</title>
        <authorList>
            <person name="Zhang Y."/>
            <person name="Gao W."/>
            <person name="Sonnenberg A."/>
            <person name="Chen Q."/>
            <person name="Zhang J."/>
            <person name="Huang C."/>
        </authorList>
    </citation>
    <scope>NUCLEOTIDE SEQUENCE [LARGE SCALE GENOMIC DNA]</scope>
    <source>
        <strain evidence="1">CCMSSC00406</strain>
    </source>
</reference>
<evidence type="ECO:0000313" key="2">
    <source>
        <dbReference type="Proteomes" id="UP000824881"/>
    </source>
</evidence>
<organism evidence="1 2">
    <name type="scientific">Pleurotus cornucopiae</name>
    <name type="common">Cornucopia mushroom</name>
    <dbReference type="NCBI Taxonomy" id="5321"/>
    <lineage>
        <taxon>Eukaryota</taxon>
        <taxon>Fungi</taxon>
        <taxon>Dikarya</taxon>
        <taxon>Basidiomycota</taxon>
        <taxon>Agaricomycotina</taxon>
        <taxon>Agaricomycetes</taxon>
        <taxon>Agaricomycetidae</taxon>
        <taxon>Agaricales</taxon>
        <taxon>Pleurotineae</taxon>
        <taxon>Pleurotaceae</taxon>
        <taxon>Pleurotus</taxon>
    </lineage>
</organism>
<accession>A0ACB7J626</accession>